<evidence type="ECO:0000313" key="6">
    <source>
        <dbReference type="Proteomes" id="UP000007635"/>
    </source>
</evidence>
<dbReference type="Ensembl" id="ENSGACT00000084584.1">
    <property type="protein sequence ID" value="ENSGACP00000037989.1"/>
    <property type="gene ID" value="ENSGACG00000023982.1"/>
</dbReference>
<dbReference type="InterPro" id="IPR027417">
    <property type="entry name" value="P-loop_NTPase"/>
</dbReference>
<dbReference type="Pfam" id="PF04548">
    <property type="entry name" value="AIG1"/>
    <property type="match status" value="1"/>
</dbReference>
<dbReference type="Gene3D" id="3.40.50.300">
    <property type="entry name" value="P-loop containing nucleotide triphosphate hydrolases"/>
    <property type="match status" value="1"/>
</dbReference>
<evidence type="ECO:0000313" key="5">
    <source>
        <dbReference type="Ensembl" id="ENSGACP00000037989.1"/>
    </source>
</evidence>
<dbReference type="Proteomes" id="UP000007635">
    <property type="component" value="Chromosome XV"/>
</dbReference>
<comment type="similarity">
    <text evidence="1">Belongs to the TRAFAC class TrmE-Era-EngA-EngB-Septin-like GTPase superfamily. AIG1/Toc34/Toc159-like paraseptin GTPase family. IAN subfamily.</text>
</comment>
<dbReference type="InterPro" id="IPR045058">
    <property type="entry name" value="GIMA/IAN/Toc"/>
</dbReference>
<dbReference type="AlphaFoldDB" id="A0AAQ4PGH4"/>
<protein>
    <recommendedName>
        <fullName evidence="4">AIG1-type G domain-containing protein</fullName>
    </recommendedName>
</protein>
<evidence type="ECO:0000256" key="3">
    <source>
        <dbReference type="ARBA" id="ARBA00023134"/>
    </source>
</evidence>
<reference evidence="5" key="3">
    <citation type="submission" date="2025-09" db="UniProtKB">
        <authorList>
            <consortium name="Ensembl"/>
        </authorList>
    </citation>
    <scope>IDENTIFICATION</scope>
</reference>
<keyword evidence="2" id="KW-0547">Nucleotide-binding</keyword>
<organism evidence="5 6">
    <name type="scientific">Gasterosteus aculeatus aculeatus</name>
    <name type="common">three-spined stickleback</name>
    <dbReference type="NCBI Taxonomy" id="481459"/>
    <lineage>
        <taxon>Eukaryota</taxon>
        <taxon>Metazoa</taxon>
        <taxon>Chordata</taxon>
        <taxon>Craniata</taxon>
        <taxon>Vertebrata</taxon>
        <taxon>Euteleostomi</taxon>
        <taxon>Actinopterygii</taxon>
        <taxon>Neopterygii</taxon>
        <taxon>Teleostei</taxon>
        <taxon>Neoteleostei</taxon>
        <taxon>Acanthomorphata</taxon>
        <taxon>Eupercaria</taxon>
        <taxon>Perciformes</taxon>
        <taxon>Cottioidei</taxon>
        <taxon>Gasterosteales</taxon>
        <taxon>Gasterosteidae</taxon>
        <taxon>Gasterosteus</taxon>
    </lineage>
</organism>
<dbReference type="GO" id="GO:0005525">
    <property type="term" value="F:GTP binding"/>
    <property type="evidence" value="ECO:0007669"/>
    <property type="project" value="UniProtKB-KW"/>
</dbReference>
<dbReference type="PANTHER" id="PTHR10903:SF112">
    <property type="entry name" value="SI:CH211-113E8.5"/>
    <property type="match status" value="1"/>
</dbReference>
<dbReference type="CDD" id="cd01852">
    <property type="entry name" value="AIG1"/>
    <property type="match status" value="1"/>
</dbReference>
<keyword evidence="3" id="KW-0342">GTP-binding</keyword>
<dbReference type="PANTHER" id="PTHR10903">
    <property type="entry name" value="GTPASE, IMAP FAMILY MEMBER-RELATED"/>
    <property type="match status" value="1"/>
</dbReference>
<evidence type="ECO:0000256" key="1">
    <source>
        <dbReference type="ARBA" id="ARBA00008535"/>
    </source>
</evidence>
<proteinExistence type="inferred from homology"/>
<dbReference type="GeneTree" id="ENSGT01120000271858"/>
<reference evidence="5 6" key="1">
    <citation type="journal article" date="2021" name="G3 (Bethesda)">
        <title>Improved contiguity of the threespine stickleback genome using long-read sequencing.</title>
        <authorList>
            <person name="Nath S."/>
            <person name="Shaw D.E."/>
            <person name="White M.A."/>
        </authorList>
    </citation>
    <scope>NUCLEOTIDE SEQUENCE [LARGE SCALE GENOMIC DNA]</scope>
    <source>
        <strain evidence="5 6">Lake Benthic</strain>
    </source>
</reference>
<sequence length="273" mass="30634">MSRADYQGRQTRGDELRIVLLGKTGAGKSAAGNIILGREAFEPQRSSSSWTLQCKRVEGEVGGRKVTVIDTPGLFDTQISQEEVVNRIKMCIPLSAPGPHAFLVVLKLGRFTQEEQDTVRMIHTIFGEEAAKYSLVLFTHGDYLKTQTIEGFISKSEELQELIKVCYGRYSVFNSQVSPQVQSHQLLEKIVRMMQENDGGHYTTKILNEASKASMKEQHRLSQGLVAAEKQRRRTLEAEVQREFTGRSKKLRPEGLRPVFTATFDLQSATALT</sequence>
<reference evidence="5" key="2">
    <citation type="submission" date="2025-08" db="UniProtKB">
        <authorList>
            <consortium name="Ensembl"/>
        </authorList>
    </citation>
    <scope>IDENTIFICATION</scope>
</reference>
<accession>A0AAQ4PGH4</accession>
<name>A0AAQ4PGH4_GASAC</name>
<dbReference type="PROSITE" id="PS51720">
    <property type="entry name" value="G_AIG1"/>
    <property type="match status" value="1"/>
</dbReference>
<evidence type="ECO:0000259" key="4">
    <source>
        <dbReference type="PROSITE" id="PS51720"/>
    </source>
</evidence>
<keyword evidence="6" id="KW-1185">Reference proteome</keyword>
<dbReference type="SUPFAM" id="SSF52540">
    <property type="entry name" value="P-loop containing nucleoside triphosphate hydrolases"/>
    <property type="match status" value="1"/>
</dbReference>
<feature type="domain" description="AIG1-type G" evidence="4">
    <location>
        <begin position="13"/>
        <end position="211"/>
    </location>
</feature>
<dbReference type="InterPro" id="IPR006703">
    <property type="entry name" value="G_AIG1"/>
</dbReference>
<dbReference type="FunFam" id="3.40.50.300:FF:000366">
    <property type="entry name" value="GTPase, IMAP family member 2"/>
    <property type="match status" value="1"/>
</dbReference>
<evidence type="ECO:0000256" key="2">
    <source>
        <dbReference type="ARBA" id="ARBA00022741"/>
    </source>
</evidence>